<feature type="compositionally biased region" description="Low complexity" evidence="9">
    <location>
        <begin position="26"/>
        <end position="37"/>
    </location>
</feature>
<keyword evidence="7 10" id="KW-0472">Membrane</keyword>
<dbReference type="InterPro" id="IPR039899">
    <property type="entry name" value="BET1_SNARE"/>
</dbReference>
<dbReference type="GO" id="GO:0015031">
    <property type="term" value="P:protein transport"/>
    <property type="evidence" value="ECO:0007669"/>
    <property type="project" value="UniProtKB-KW"/>
</dbReference>
<dbReference type="OrthoDB" id="261831at2759"/>
<reference evidence="12 13" key="1">
    <citation type="submission" date="2019-07" db="EMBL/GenBank/DDBJ databases">
        <title>Genome assembly of two rare yeast pathogens: Diutina rugosa and Trichomonascus ciferrii.</title>
        <authorList>
            <person name="Mixao V."/>
            <person name="Saus E."/>
            <person name="Hansen A."/>
            <person name="Lass-Flor C."/>
            <person name="Gabaldon T."/>
        </authorList>
    </citation>
    <scope>NUCLEOTIDE SEQUENCE [LARGE SCALE GENOMIC DNA]</scope>
    <source>
        <strain evidence="12 13">CBS 613</strain>
    </source>
</reference>
<evidence type="ECO:0000256" key="7">
    <source>
        <dbReference type="ARBA" id="ARBA00023136"/>
    </source>
</evidence>
<keyword evidence="3 10" id="KW-0812">Transmembrane</keyword>
<dbReference type="InterPro" id="IPR000727">
    <property type="entry name" value="T_SNARE_dom"/>
</dbReference>
<dbReference type="SUPFAM" id="SSF58038">
    <property type="entry name" value="SNARE fusion complex"/>
    <property type="match status" value="1"/>
</dbReference>
<dbReference type="Gene3D" id="1.20.5.110">
    <property type="match status" value="1"/>
</dbReference>
<dbReference type="AlphaFoldDB" id="A0A642UPE1"/>
<keyword evidence="2" id="KW-0813">Transport</keyword>
<accession>A0A642UPE1</accession>
<feature type="domain" description="T-SNARE coiled-coil homology" evidence="11">
    <location>
        <begin position="54"/>
        <end position="116"/>
    </location>
</feature>
<dbReference type="PANTHER" id="PTHR12791">
    <property type="entry name" value="GOLGI SNARE BET1-RELATED"/>
    <property type="match status" value="1"/>
</dbReference>
<keyword evidence="6" id="KW-0333">Golgi apparatus</keyword>
<evidence type="ECO:0000256" key="4">
    <source>
        <dbReference type="ARBA" id="ARBA00022927"/>
    </source>
</evidence>
<evidence type="ECO:0000256" key="6">
    <source>
        <dbReference type="ARBA" id="ARBA00023034"/>
    </source>
</evidence>
<evidence type="ECO:0000256" key="2">
    <source>
        <dbReference type="ARBA" id="ARBA00022448"/>
    </source>
</evidence>
<evidence type="ECO:0000256" key="3">
    <source>
        <dbReference type="ARBA" id="ARBA00022692"/>
    </source>
</evidence>
<keyword evidence="4" id="KW-0653">Protein transport</keyword>
<protein>
    <recommendedName>
        <fullName evidence="11">t-SNARE coiled-coil homology domain-containing protein</fullName>
    </recommendedName>
</protein>
<evidence type="ECO:0000256" key="1">
    <source>
        <dbReference type="ARBA" id="ARBA00004394"/>
    </source>
</evidence>
<sequence length="144" mass="16235">MSSRYSAAGAAHQRDMRTQLFAPGATSSKTPSRTSSPYEAVPQESAKHHESYLASLEAGNNDEMDVMGEKVNMLKNLGLRMGTEINKSIKLNDEITNSFEQGKVTLKNTYNKMVIMSQRAGITWRMWATVFAIVVFFFLYVWIK</sequence>
<gene>
    <name evidence="12" type="ORF">DIURU_002593</name>
</gene>
<organism evidence="12 13">
    <name type="scientific">Diutina rugosa</name>
    <name type="common">Yeast</name>
    <name type="synonym">Candida rugosa</name>
    <dbReference type="NCBI Taxonomy" id="5481"/>
    <lineage>
        <taxon>Eukaryota</taxon>
        <taxon>Fungi</taxon>
        <taxon>Dikarya</taxon>
        <taxon>Ascomycota</taxon>
        <taxon>Saccharomycotina</taxon>
        <taxon>Pichiomycetes</taxon>
        <taxon>Debaryomycetaceae</taxon>
        <taxon>Diutina</taxon>
    </lineage>
</organism>
<dbReference type="PROSITE" id="PS50192">
    <property type="entry name" value="T_SNARE"/>
    <property type="match status" value="1"/>
</dbReference>
<dbReference type="VEuPathDB" id="FungiDB:DIURU_002593"/>
<evidence type="ECO:0000256" key="8">
    <source>
        <dbReference type="ARBA" id="ARBA00046280"/>
    </source>
</evidence>
<feature type="region of interest" description="Disordered" evidence="9">
    <location>
        <begin position="1"/>
        <end position="49"/>
    </location>
</feature>
<evidence type="ECO:0000256" key="9">
    <source>
        <dbReference type="SAM" id="MobiDB-lite"/>
    </source>
</evidence>
<keyword evidence="5 10" id="KW-1133">Transmembrane helix</keyword>
<dbReference type="EMBL" id="SWFT01000076">
    <property type="protein sequence ID" value="KAA8902992.1"/>
    <property type="molecule type" value="Genomic_DNA"/>
</dbReference>
<comment type="subcellular location">
    <subcellularLocation>
        <location evidence="8">Endomembrane system</location>
        <topology evidence="8">Single-pass type IV membrane protein</topology>
    </subcellularLocation>
    <subcellularLocation>
        <location evidence="1">Golgi apparatus membrane</location>
    </subcellularLocation>
</comment>
<dbReference type="GO" id="GO:0000139">
    <property type="term" value="C:Golgi membrane"/>
    <property type="evidence" value="ECO:0007669"/>
    <property type="project" value="UniProtKB-SubCell"/>
</dbReference>
<evidence type="ECO:0000256" key="10">
    <source>
        <dbReference type="SAM" id="Phobius"/>
    </source>
</evidence>
<feature type="transmembrane region" description="Helical" evidence="10">
    <location>
        <begin position="122"/>
        <end position="143"/>
    </location>
</feature>
<dbReference type="GeneID" id="54781244"/>
<dbReference type="OMA" id="MNRMLIM"/>
<dbReference type="CDD" id="cd15853">
    <property type="entry name" value="SNARE_Bet1"/>
    <property type="match status" value="1"/>
</dbReference>
<evidence type="ECO:0000259" key="11">
    <source>
        <dbReference type="PROSITE" id="PS50192"/>
    </source>
</evidence>
<evidence type="ECO:0000313" key="12">
    <source>
        <dbReference type="EMBL" id="KAA8902992.1"/>
    </source>
</evidence>
<name>A0A642UPE1_DIURU</name>
<dbReference type="RefSeq" id="XP_034012608.1">
    <property type="nucleotide sequence ID" value="XM_034155261.1"/>
</dbReference>
<dbReference type="Proteomes" id="UP000449547">
    <property type="component" value="Unassembled WGS sequence"/>
</dbReference>
<keyword evidence="13" id="KW-1185">Reference proteome</keyword>
<comment type="caution">
    <text evidence="12">The sequence shown here is derived from an EMBL/GenBank/DDBJ whole genome shotgun (WGS) entry which is preliminary data.</text>
</comment>
<evidence type="ECO:0000313" key="13">
    <source>
        <dbReference type="Proteomes" id="UP000449547"/>
    </source>
</evidence>
<proteinExistence type="predicted"/>
<evidence type="ECO:0000256" key="5">
    <source>
        <dbReference type="ARBA" id="ARBA00022989"/>
    </source>
</evidence>